<dbReference type="EMBL" id="CYXY01000008">
    <property type="protein sequence ID" value="CUM94030.1"/>
    <property type="molecule type" value="Genomic_DNA"/>
</dbReference>
<dbReference type="PATRIC" id="fig|245018.3.peg.2014"/>
<gene>
    <name evidence="3" type="ORF">CL2_17210</name>
    <name evidence="2" type="ORF">DO83_02890</name>
    <name evidence="5" type="ORF">ERS852425_02477</name>
    <name evidence="6" type="ORF">ERS852520_03434</name>
    <name evidence="4" type="ORF">ERS852571_01494</name>
    <name evidence="7" type="ORF">G5A72_10905</name>
    <name evidence="8" type="ORF">RBI15_04075</name>
</gene>
<feature type="transmembrane region" description="Helical" evidence="1">
    <location>
        <begin position="48"/>
        <end position="68"/>
    </location>
</feature>
<evidence type="ECO:0000313" key="5">
    <source>
        <dbReference type="EMBL" id="CUN07772.1"/>
    </source>
</evidence>
<feature type="transmembrane region" description="Helical" evidence="1">
    <location>
        <begin position="117"/>
        <end position="136"/>
    </location>
</feature>
<dbReference type="EMBL" id="JAAITB010000024">
    <property type="protein sequence ID" value="NSJ80077.1"/>
    <property type="molecule type" value="Genomic_DNA"/>
</dbReference>
<evidence type="ECO:0000313" key="6">
    <source>
        <dbReference type="EMBL" id="CUQ22334.1"/>
    </source>
</evidence>
<dbReference type="EMBL" id="CYXT01000020">
    <property type="protein sequence ID" value="CUN07772.1"/>
    <property type="molecule type" value="Genomic_DNA"/>
</dbReference>
<reference evidence="3 9" key="2">
    <citation type="submission" date="2010-03" db="EMBL/GenBank/DDBJ databases">
        <authorList>
            <person name="Pajon A."/>
        </authorList>
    </citation>
    <scope>NUCLEOTIDE SEQUENCE [LARGE SCALE GENOMIC DNA]</scope>
    <source>
        <strain evidence="3 9">SSC/2</strain>
    </source>
</reference>
<reference evidence="2 13" key="4">
    <citation type="journal article" date="2016" name="Sci. Rep.">
        <title>Accelerated dysbiosis of gut microbiota during aggravation of DSS-induced colitis by a butyrate-producing bacterium.</title>
        <authorList>
            <person name="Zhang Q."/>
            <person name="Wu Y."/>
            <person name="Wang J."/>
            <person name="Wu G."/>
            <person name="Long W."/>
            <person name="Xue Z."/>
            <person name="Wang L."/>
            <person name="Zhang X."/>
            <person name="Pang X."/>
            <person name="Zhao Y."/>
            <person name="Zhao L."/>
            <person name="Zhang C."/>
        </authorList>
    </citation>
    <scope>NUCLEOTIDE SEQUENCE [LARGE SCALE GENOMIC DNA]</scope>
    <source>
        <strain evidence="2 13">BPB5</strain>
    </source>
</reference>
<evidence type="ECO:0000313" key="8">
    <source>
        <dbReference type="EMBL" id="WMD17298.1"/>
    </source>
</evidence>
<evidence type="ECO:0000313" key="14">
    <source>
        <dbReference type="Proteomes" id="UP001644750"/>
    </source>
</evidence>
<keyword evidence="1" id="KW-1133">Transmembrane helix</keyword>
<keyword evidence="1" id="KW-0812">Transmembrane</keyword>
<dbReference type="RefSeq" id="WP_008392143.1">
    <property type="nucleotide sequence ID" value="NC_021016.1"/>
</dbReference>
<evidence type="ECO:0000313" key="13">
    <source>
        <dbReference type="Proteomes" id="UP000188159"/>
    </source>
</evidence>
<reference evidence="8" key="7">
    <citation type="submission" date="2023-08" db="EMBL/GenBank/DDBJ databases">
        <title>Complete Genome Sequences of butyrate producing Anaerostipes hadrus strains BA1 and GIF7 isolated from the terminal ileum of a healthy lean male.</title>
        <authorList>
            <person name="Low A."/>
            <person name="Sheludchenko M."/>
            <person name="Cheng H.E."/>
            <person name="Koh X.Q."/>
            <person name="Lee J."/>
        </authorList>
    </citation>
    <scope>NUCLEOTIDE SEQUENCE</scope>
    <source>
        <strain evidence="8">BA1</strain>
    </source>
</reference>
<evidence type="ECO:0000256" key="1">
    <source>
        <dbReference type="SAM" id="Phobius"/>
    </source>
</evidence>
<dbReference type="Proteomes" id="UP000095553">
    <property type="component" value="Unassembled WGS sequence"/>
</dbReference>
<dbReference type="Pfam" id="PF13782">
    <property type="entry name" value="SpoVAB"/>
    <property type="match status" value="1"/>
</dbReference>
<dbReference type="Proteomes" id="UP001243496">
    <property type="component" value="Chromosome"/>
</dbReference>
<dbReference type="EMBL" id="CP132968">
    <property type="protein sequence ID" value="WMD17298.1"/>
    <property type="molecule type" value="Genomic_DNA"/>
</dbReference>
<reference evidence="3 9" key="1">
    <citation type="submission" date="2010-03" db="EMBL/GenBank/DDBJ databases">
        <title>The genome sequence of Clostridiales sp. SSC/2.</title>
        <authorList>
            <consortium name="metaHIT consortium -- http://www.metahit.eu/"/>
            <person name="Pajon A."/>
            <person name="Turner K."/>
            <person name="Parkhill J."/>
            <person name="Duncan S."/>
            <person name="Flint H."/>
        </authorList>
    </citation>
    <scope>NUCLEOTIDE SEQUENCE [LARGE SCALE GENOMIC DNA]</scope>
    <source>
        <strain evidence="3 9">SSC/2</strain>
    </source>
</reference>
<sequence>MWIRSFFLIFYGLCAGGLIAASFLAFLSMLGVIPRLAGLTKSMKNARMYESFVALGGILGTLVFLYRWQIKAGYPLLVLYGLFGGIFVGCMIGALAETIKSLPIFSRRLNLRSGIPYVIYGIAFGKMLGCWLYFYIFS</sequence>
<dbReference type="InterPro" id="IPR020144">
    <property type="entry name" value="SpoVAB"/>
</dbReference>
<evidence type="ECO:0000313" key="4">
    <source>
        <dbReference type="EMBL" id="CUM94030.1"/>
    </source>
</evidence>
<reference evidence="10 11" key="3">
    <citation type="submission" date="2015-09" db="EMBL/GenBank/DDBJ databases">
        <authorList>
            <consortium name="Pathogen Informatics"/>
        </authorList>
    </citation>
    <scope>NUCLEOTIDE SEQUENCE [LARGE SCALE GENOMIC DNA]</scope>
    <source>
        <strain evidence="5 12">2789STDY5608868</strain>
        <strain evidence="6 11">2789STDY5834908</strain>
        <strain evidence="4 10">2789STDY5834959</strain>
    </source>
</reference>
<dbReference type="EMBL" id="FP929061">
    <property type="protein sequence ID" value="CBL38642.1"/>
    <property type="molecule type" value="Genomic_DNA"/>
</dbReference>
<dbReference type="Proteomes" id="UP001644750">
    <property type="component" value="Unassembled WGS sequence"/>
</dbReference>
<dbReference type="AlphaFoldDB" id="D4N197"/>
<evidence type="ECO:0000313" key="12">
    <source>
        <dbReference type="Proteomes" id="UP000095598"/>
    </source>
</evidence>
<evidence type="ECO:0000313" key="11">
    <source>
        <dbReference type="Proteomes" id="UP000095564"/>
    </source>
</evidence>
<dbReference type="GeneID" id="92740554"/>
<dbReference type="STRING" id="649756.ERS852387_01431"/>
<dbReference type="EMBL" id="CZAU01000057">
    <property type="protein sequence ID" value="CUQ22334.1"/>
    <property type="molecule type" value="Genomic_DNA"/>
</dbReference>
<dbReference type="EMBL" id="CP012098">
    <property type="protein sequence ID" value="AQP38640.1"/>
    <property type="molecule type" value="Genomic_DNA"/>
</dbReference>
<feature type="transmembrane region" description="Helical" evidence="1">
    <location>
        <begin position="74"/>
        <end position="96"/>
    </location>
</feature>
<evidence type="ECO:0000313" key="9">
    <source>
        <dbReference type="Proteomes" id="UP000008960"/>
    </source>
</evidence>
<protein>
    <submittedName>
        <fullName evidence="8">Stage V sporulation protein AB</fullName>
    </submittedName>
</protein>
<reference evidence="7" key="6">
    <citation type="submission" date="2020-02" db="EMBL/GenBank/DDBJ databases">
        <authorList>
            <person name="Littmann E."/>
            <person name="Sorbara M."/>
        </authorList>
    </citation>
    <scope>NUCLEOTIDE SEQUENCE</scope>
    <source>
        <strain evidence="7">MSK.14.57</strain>
    </source>
</reference>
<dbReference type="Proteomes" id="UP000095564">
    <property type="component" value="Unassembled WGS sequence"/>
</dbReference>
<evidence type="ECO:0000313" key="10">
    <source>
        <dbReference type="Proteomes" id="UP000095553"/>
    </source>
</evidence>
<dbReference type="Proteomes" id="UP000188159">
    <property type="component" value="Chromosome"/>
</dbReference>
<evidence type="ECO:0000313" key="3">
    <source>
        <dbReference type="EMBL" id="CBL38642.1"/>
    </source>
</evidence>
<feature type="transmembrane region" description="Helical" evidence="1">
    <location>
        <begin position="6"/>
        <end position="27"/>
    </location>
</feature>
<name>D4N197_ANAHA</name>
<dbReference type="OrthoDB" id="9790504at2"/>
<dbReference type="Proteomes" id="UP000008960">
    <property type="component" value="Chromosome"/>
</dbReference>
<accession>D4N197</accession>
<evidence type="ECO:0000313" key="7">
    <source>
        <dbReference type="EMBL" id="NSJ80077.1"/>
    </source>
</evidence>
<organism evidence="3 9">
    <name type="scientific">Anaerostipes hadrus</name>
    <dbReference type="NCBI Taxonomy" id="649756"/>
    <lineage>
        <taxon>Bacteria</taxon>
        <taxon>Bacillati</taxon>
        <taxon>Bacillota</taxon>
        <taxon>Clostridia</taxon>
        <taxon>Lachnospirales</taxon>
        <taxon>Lachnospiraceae</taxon>
        <taxon>Anaerostipes</taxon>
    </lineage>
</organism>
<reference evidence="7 14" key="5">
    <citation type="journal article" date="2020" name="Cell Host Microbe">
        <title>Functional and Genomic Variation between Human-Derived Isolates of Lachnospiraceae Reveals Inter- and Intra-Species Diversity.</title>
        <authorList>
            <person name="Sorbara M.T."/>
            <person name="Littmann E.R."/>
            <person name="Fontana E."/>
            <person name="Moody T.U."/>
            <person name="Kohout C.E."/>
            <person name="Gjonbalaj M."/>
            <person name="Eaton V."/>
            <person name="Seok R."/>
            <person name="Leiner I.M."/>
            <person name="Pamer E.G."/>
        </authorList>
    </citation>
    <scope>NUCLEOTIDE SEQUENCE [LARGE SCALE GENOMIC DNA]</scope>
    <source>
        <strain evidence="7 14">MSK.14.57</strain>
    </source>
</reference>
<keyword evidence="14" id="KW-1185">Reference proteome</keyword>
<evidence type="ECO:0000313" key="2">
    <source>
        <dbReference type="EMBL" id="AQP38640.1"/>
    </source>
</evidence>
<proteinExistence type="predicted"/>
<keyword evidence="1" id="KW-0472">Membrane</keyword>
<dbReference type="Proteomes" id="UP000095598">
    <property type="component" value="Unassembled WGS sequence"/>
</dbReference>
<dbReference type="KEGG" id="bprl:CL2_17210"/>